<protein>
    <submittedName>
        <fullName evidence="1">Uncharacterized protein</fullName>
    </submittedName>
</protein>
<dbReference type="Proteomes" id="UP001287356">
    <property type="component" value="Unassembled WGS sequence"/>
</dbReference>
<dbReference type="EMBL" id="JAULSN010000008">
    <property type="protein sequence ID" value="KAK3366120.1"/>
    <property type="molecule type" value="Genomic_DNA"/>
</dbReference>
<dbReference type="AlphaFoldDB" id="A0AAE0N0V2"/>
<proteinExistence type="predicted"/>
<keyword evidence="2" id="KW-1185">Reference proteome</keyword>
<accession>A0AAE0N0V2</accession>
<organism evidence="1 2">
    <name type="scientific">Lasiosphaeria ovina</name>
    <dbReference type="NCBI Taxonomy" id="92902"/>
    <lineage>
        <taxon>Eukaryota</taxon>
        <taxon>Fungi</taxon>
        <taxon>Dikarya</taxon>
        <taxon>Ascomycota</taxon>
        <taxon>Pezizomycotina</taxon>
        <taxon>Sordariomycetes</taxon>
        <taxon>Sordariomycetidae</taxon>
        <taxon>Sordariales</taxon>
        <taxon>Lasiosphaeriaceae</taxon>
        <taxon>Lasiosphaeria</taxon>
    </lineage>
</organism>
<reference evidence="1" key="1">
    <citation type="journal article" date="2023" name="Mol. Phylogenet. Evol.">
        <title>Genome-scale phylogeny and comparative genomics of the fungal order Sordariales.</title>
        <authorList>
            <person name="Hensen N."/>
            <person name="Bonometti L."/>
            <person name="Westerberg I."/>
            <person name="Brannstrom I.O."/>
            <person name="Guillou S."/>
            <person name="Cros-Aarteil S."/>
            <person name="Calhoun S."/>
            <person name="Haridas S."/>
            <person name="Kuo A."/>
            <person name="Mondo S."/>
            <person name="Pangilinan J."/>
            <person name="Riley R."/>
            <person name="LaButti K."/>
            <person name="Andreopoulos B."/>
            <person name="Lipzen A."/>
            <person name="Chen C."/>
            <person name="Yan M."/>
            <person name="Daum C."/>
            <person name="Ng V."/>
            <person name="Clum A."/>
            <person name="Steindorff A."/>
            <person name="Ohm R.A."/>
            <person name="Martin F."/>
            <person name="Silar P."/>
            <person name="Natvig D.O."/>
            <person name="Lalanne C."/>
            <person name="Gautier V."/>
            <person name="Ament-Velasquez S.L."/>
            <person name="Kruys A."/>
            <person name="Hutchinson M.I."/>
            <person name="Powell A.J."/>
            <person name="Barry K."/>
            <person name="Miller A.N."/>
            <person name="Grigoriev I.V."/>
            <person name="Debuchy R."/>
            <person name="Gladieux P."/>
            <person name="Hiltunen Thoren M."/>
            <person name="Johannesson H."/>
        </authorList>
    </citation>
    <scope>NUCLEOTIDE SEQUENCE</scope>
    <source>
        <strain evidence="1">CBS 958.72</strain>
    </source>
</reference>
<evidence type="ECO:0000313" key="2">
    <source>
        <dbReference type="Proteomes" id="UP001287356"/>
    </source>
</evidence>
<name>A0AAE0N0V2_9PEZI</name>
<evidence type="ECO:0000313" key="1">
    <source>
        <dbReference type="EMBL" id="KAK3366120.1"/>
    </source>
</evidence>
<sequence>MDATSPTPVATYGRDPKIAHSVHEKLLPDYEVVHACFDIDSALSELPAICAGELETTPSSGVGANSTEAEASKRRAPVAIFFGGAGIPEDEFERITAAVRERAPGVHFVRVQKRDVLAAGSFGPNPDVIAKIYRKKMAALAAKA</sequence>
<gene>
    <name evidence="1" type="ORF">B0T24DRAFT_637992</name>
</gene>
<reference evidence="1" key="2">
    <citation type="submission" date="2023-06" db="EMBL/GenBank/DDBJ databases">
        <authorList>
            <consortium name="Lawrence Berkeley National Laboratory"/>
            <person name="Haridas S."/>
            <person name="Hensen N."/>
            <person name="Bonometti L."/>
            <person name="Westerberg I."/>
            <person name="Brannstrom I.O."/>
            <person name="Guillou S."/>
            <person name="Cros-Aarteil S."/>
            <person name="Calhoun S."/>
            <person name="Kuo A."/>
            <person name="Mondo S."/>
            <person name="Pangilinan J."/>
            <person name="Riley R."/>
            <person name="Labutti K."/>
            <person name="Andreopoulos B."/>
            <person name="Lipzen A."/>
            <person name="Chen C."/>
            <person name="Yanf M."/>
            <person name="Daum C."/>
            <person name="Ng V."/>
            <person name="Clum A."/>
            <person name="Steindorff A."/>
            <person name="Ohm R."/>
            <person name="Martin F."/>
            <person name="Silar P."/>
            <person name="Natvig D."/>
            <person name="Lalanne C."/>
            <person name="Gautier V."/>
            <person name="Ament-Velasquez S.L."/>
            <person name="Kruys A."/>
            <person name="Hutchinson M.I."/>
            <person name="Powell A.J."/>
            <person name="Barry K."/>
            <person name="Miller A.N."/>
            <person name="Grigoriev I.V."/>
            <person name="Debuchy R."/>
            <person name="Gladieux P."/>
            <person name="Thoren M.H."/>
            <person name="Johannesson H."/>
        </authorList>
    </citation>
    <scope>NUCLEOTIDE SEQUENCE</scope>
    <source>
        <strain evidence="1">CBS 958.72</strain>
    </source>
</reference>
<comment type="caution">
    <text evidence="1">The sequence shown here is derived from an EMBL/GenBank/DDBJ whole genome shotgun (WGS) entry which is preliminary data.</text>
</comment>